<dbReference type="GO" id="GO:0045892">
    <property type="term" value="P:negative regulation of DNA-templated transcription"/>
    <property type="evidence" value="ECO:0007669"/>
    <property type="project" value="TreeGrafter"/>
</dbReference>
<evidence type="ECO:0000313" key="7">
    <source>
        <dbReference type="Proteomes" id="UP000199341"/>
    </source>
</evidence>
<keyword evidence="1" id="KW-0805">Transcription regulation</keyword>
<sequence length="243" mass="25346">MTVVEALEKGPGPMSLKQVAEASGMASSKAHRYLVSLSRAGLVAQSPRSGRYELGPAARRLGIEALRRMDDVEVVSDHLPGLRDRTGHSVNLTVWGDHGPVVVRWHYGAHALPITIRIGAVMPLATSSAGRVFLTHLPTAITEPVLRADVASGTSPDLSADQIERIKDEVRATGVAVTANAMIPGITSVASAVFTELMPLPLVVAVALPTRESGSGLLQDVVSELLDTTAAACAELGGRPSAA</sequence>
<dbReference type="OrthoDB" id="6687062at2"/>
<dbReference type="GO" id="GO:0003677">
    <property type="term" value="F:DNA binding"/>
    <property type="evidence" value="ECO:0007669"/>
    <property type="project" value="UniProtKB-KW"/>
</dbReference>
<dbReference type="InterPro" id="IPR036390">
    <property type="entry name" value="WH_DNA-bd_sf"/>
</dbReference>
<keyword evidence="2" id="KW-0238">DNA-binding</keyword>
<dbReference type="PANTHER" id="PTHR30136:SF8">
    <property type="entry name" value="TRANSCRIPTIONAL REGULATORY PROTEIN"/>
    <property type="match status" value="1"/>
</dbReference>
<dbReference type="SUPFAM" id="SSF55781">
    <property type="entry name" value="GAF domain-like"/>
    <property type="match status" value="1"/>
</dbReference>
<dbReference type="EMBL" id="FNIE01000003">
    <property type="protein sequence ID" value="SDN20715.1"/>
    <property type="molecule type" value="Genomic_DNA"/>
</dbReference>
<evidence type="ECO:0000256" key="2">
    <source>
        <dbReference type="ARBA" id="ARBA00023125"/>
    </source>
</evidence>
<organism evidence="6 7">
    <name type="scientific">Actinacidiphila guanduensis</name>
    <dbReference type="NCBI Taxonomy" id="310781"/>
    <lineage>
        <taxon>Bacteria</taxon>
        <taxon>Bacillati</taxon>
        <taxon>Actinomycetota</taxon>
        <taxon>Actinomycetes</taxon>
        <taxon>Kitasatosporales</taxon>
        <taxon>Streptomycetaceae</taxon>
        <taxon>Actinacidiphila</taxon>
    </lineage>
</organism>
<evidence type="ECO:0000313" key="6">
    <source>
        <dbReference type="EMBL" id="SDN20715.1"/>
    </source>
</evidence>
<keyword evidence="3" id="KW-0804">Transcription</keyword>
<dbReference type="SMART" id="SM00346">
    <property type="entry name" value="HTH_ICLR"/>
    <property type="match status" value="1"/>
</dbReference>
<accession>A0A1G9ZHP4</accession>
<dbReference type="InterPro" id="IPR014757">
    <property type="entry name" value="Tscrpt_reg_IclR_C"/>
</dbReference>
<dbReference type="SUPFAM" id="SSF46785">
    <property type="entry name" value="Winged helix' DNA-binding domain"/>
    <property type="match status" value="1"/>
</dbReference>
<dbReference type="InterPro" id="IPR036388">
    <property type="entry name" value="WH-like_DNA-bd_sf"/>
</dbReference>
<dbReference type="InterPro" id="IPR005471">
    <property type="entry name" value="Tscrpt_reg_IclR_N"/>
</dbReference>
<dbReference type="AlphaFoldDB" id="A0A1G9ZHP4"/>
<dbReference type="Proteomes" id="UP000199341">
    <property type="component" value="Unassembled WGS sequence"/>
</dbReference>
<gene>
    <name evidence="6" type="ORF">SAMN05216259_103162</name>
</gene>
<evidence type="ECO:0000259" key="5">
    <source>
        <dbReference type="PROSITE" id="PS51078"/>
    </source>
</evidence>
<dbReference type="PANTHER" id="PTHR30136">
    <property type="entry name" value="HELIX-TURN-HELIX TRANSCRIPTIONAL REGULATOR, ICLR FAMILY"/>
    <property type="match status" value="1"/>
</dbReference>
<dbReference type="Pfam" id="PF09339">
    <property type="entry name" value="HTH_IclR"/>
    <property type="match status" value="1"/>
</dbReference>
<dbReference type="Gene3D" id="1.10.10.10">
    <property type="entry name" value="Winged helix-like DNA-binding domain superfamily/Winged helix DNA-binding domain"/>
    <property type="match status" value="1"/>
</dbReference>
<feature type="domain" description="IclR-ED" evidence="5">
    <location>
        <begin position="57"/>
        <end position="238"/>
    </location>
</feature>
<dbReference type="InterPro" id="IPR050707">
    <property type="entry name" value="HTH_MetabolicPath_Reg"/>
</dbReference>
<name>A0A1G9ZHP4_9ACTN</name>
<dbReference type="Pfam" id="PF01614">
    <property type="entry name" value="IclR_C"/>
    <property type="match status" value="1"/>
</dbReference>
<proteinExistence type="predicted"/>
<dbReference type="InterPro" id="IPR029016">
    <property type="entry name" value="GAF-like_dom_sf"/>
</dbReference>
<dbReference type="PROSITE" id="PS51077">
    <property type="entry name" value="HTH_ICLR"/>
    <property type="match status" value="1"/>
</dbReference>
<dbReference type="PROSITE" id="PS51078">
    <property type="entry name" value="ICLR_ED"/>
    <property type="match status" value="1"/>
</dbReference>
<keyword evidence="7" id="KW-1185">Reference proteome</keyword>
<protein>
    <submittedName>
        <fullName evidence="6">Transcriptional regulator, IclR family</fullName>
    </submittedName>
</protein>
<evidence type="ECO:0000256" key="3">
    <source>
        <dbReference type="ARBA" id="ARBA00023163"/>
    </source>
</evidence>
<evidence type="ECO:0000259" key="4">
    <source>
        <dbReference type="PROSITE" id="PS51077"/>
    </source>
</evidence>
<dbReference type="STRING" id="310781.SAMN05216259_103162"/>
<dbReference type="Gene3D" id="3.30.450.40">
    <property type="match status" value="1"/>
</dbReference>
<reference evidence="6 7" key="1">
    <citation type="submission" date="2016-10" db="EMBL/GenBank/DDBJ databases">
        <authorList>
            <person name="de Groot N.N."/>
        </authorList>
    </citation>
    <scope>NUCLEOTIDE SEQUENCE [LARGE SCALE GENOMIC DNA]</scope>
    <source>
        <strain evidence="6 7">CGMCC 4.2022</strain>
    </source>
</reference>
<feature type="domain" description="HTH iclR-type" evidence="4">
    <location>
        <begin position="1"/>
        <end position="56"/>
    </location>
</feature>
<dbReference type="GO" id="GO:0003700">
    <property type="term" value="F:DNA-binding transcription factor activity"/>
    <property type="evidence" value="ECO:0007669"/>
    <property type="project" value="TreeGrafter"/>
</dbReference>
<evidence type="ECO:0000256" key="1">
    <source>
        <dbReference type="ARBA" id="ARBA00023015"/>
    </source>
</evidence>